<reference evidence="1" key="2">
    <citation type="submission" date="2021-04" db="EMBL/GenBank/DDBJ databases">
        <title>Draft genome assembly of strain Phenylobacterium sp. 20VBR1 using MiniION and Illumina platforms.</title>
        <authorList>
            <person name="Thomas F.A."/>
            <person name="Krishnan K.P."/>
            <person name="Sinha R.K."/>
        </authorList>
    </citation>
    <scope>NUCLEOTIDE SEQUENCE</scope>
    <source>
        <strain evidence="1">20VBR1</strain>
    </source>
</reference>
<dbReference type="RefSeq" id="WP_215341234.1">
    <property type="nucleotide sequence ID" value="NZ_JAGSGD010000001.1"/>
</dbReference>
<accession>A0A941D2S2</accession>
<evidence type="ECO:0000313" key="3">
    <source>
        <dbReference type="Proteomes" id="UP000622580"/>
    </source>
</evidence>
<proteinExistence type="predicted"/>
<sequence>MNDIVNFNKAKKARVKQDAKSQAATNRAKFGRTKGEKAVEKAEAAKVVRLLDGAKREV</sequence>
<reference evidence="2" key="1">
    <citation type="submission" date="2021-01" db="EMBL/GenBank/DDBJ databases">
        <title>Genome sequence of Phenylobacterium sp. 20VBR1 isolated from a valley glaceir, Ny-Alesund, Svalbard.</title>
        <authorList>
            <person name="Thomas F.A."/>
            <person name="Krishnan K.P."/>
            <person name="Sinha R.K."/>
        </authorList>
    </citation>
    <scope>NUCLEOTIDE SEQUENCE</scope>
    <source>
        <strain evidence="2">20VBR1</strain>
    </source>
</reference>
<dbReference type="AlphaFoldDB" id="A0A941D2S2"/>
<evidence type="ECO:0000313" key="1">
    <source>
        <dbReference type="EMBL" id="MBR7620499.1"/>
    </source>
</evidence>
<dbReference type="InterPro" id="IPR025227">
    <property type="entry name" value="DUF4169"/>
</dbReference>
<protein>
    <submittedName>
        <fullName evidence="1">DUF4169 family protein</fullName>
    </submittedName>
</protein>
<gene>
    <name evidence="1" type="ORF">JKL49_13985</name>
    <name evidence="2" type="ORF">JKL49_19925</name>
</gene>
<organism evidence="1 3">
    <name type="scientific">Phenylobacterium glaciei</name>
    <dbReference type="NCBI Taxonomy" id="2803784"/>
    <lineage>
        <taxon>Bacteria</taxon>
        <taxon>Pseudomonadati</taxon>
        <taxon>Pseudomonadota</taxon>
        <taxon>Alphaproteobacteria</taxon>
        <taxon>Caulobacterales</taxon>
        <taxon>Caulobacteraceae</taxon>
        <taxon>Phenylobacterium</taxon>
    </lineage>
</organism>
<dbReference type="Pfam" id="PF13770">
    <property type="entry name" value="DUF4169"/>
    <property type="match status" value="1"/>
</dbReference>
<keyword evidence="3" id="KW-1185">Reference proteome</keyword>
<name>A0A941D2S2_9CAUL</name>
<dbReference type="EMBL" id="CP068570">
    <property type="protein sequence ID" value="QQZ49314.1"/>
    <property type="molecule type" value="Genomic_DNA"/>
</dbReference>
<dbReference type="Proteomes" id="UP000622580">
    <property type="component" value="Unassembled WGS sequence"/>
</dbReference>
<dbReference type="EMBL" id="JAGSGD010000001">
    <property type="protein sequence ID" value="MBR7620499.1"/>
    <property type="molecule type" value="Genomic_DNA"/>
</dbReference>
<evidence type="ECO:0000313" key="2">
    <source>
        <dbReference type="EMBL" id="QQZ49314.1"/>
    </source>
</evidence>